<organism evidence="4 5">
    <name type="scientific">Aromia moschata</name>
    <dbReference type="NCBI Taxonomy" id="1265417"/>
    <lineage>
        <taxon>Eukaryota</taxon>
        <taxon>Metazoa</taxon>
        <taxon>Ecdysozoa</taxon>
        <taxon>Arthropoda</taxon>
        <taxon>Hexapoda</taxon>
        <taxon>Insecta</taxon>
        <taxon>Pterygota</taxon>
        <taxon>Neoptera</taxon>
        <taxon>Endopterygota</taxon>
        <taxon>Coleoptera</taxon>
        <taxon>Polyphaga</taxon>
        <taxon>Cucujiformia</taxon>
        <taxon>Chrysomeloidea</taxon>
        <taxon>Cerambycidae</taxon>
        <taxon>Cerambycinae</taxon>
        <taxon>Callichromatini</taxon>
        <taxon>Aromia</taxon>
    </lineage>
</organism>
<feature type="compositionally biased region" description="Basic and acidic residues" evidence="2">
    <location>
        <begin position="609"/>
        <end position="618"/>
    </location>
</feature>
<gene>
    <name evidence="4" type="ORF">NQ318_019564</name>
</gene>
<proteinExistence type="predicted"/>
<evidence type="ECO:0000256" key="3">
    <source>
        <dbReference type="SAM" id="SignalP"/>
    </source>
</evidence>
<feature type="region of interest" description="Disordered" evidence="2">
    <location>
        <begin position="538"/>
        <end position="696"/>
    </location>
</feature>
<feature type="region of interest" description="Disordered" evidence="2">
    <location>
        <begin position="390"/>
        <end position="520"/>
    </location>
</feature>
<accession>A0AAV8Z5Z8</accession>
<feature type="compositionally biased region" description="Gly residues" evidence="2">
    <location>
        <begin position="1167"/>
        <end position="1176"/>
    </location>
</feature>
<feature type="compositionally biased region" description="Low complexity" evidence="2">
    <location>
        <begin position="1177"/>
        <end position="1188"/>
    </location>
</feature>
<feature type="region of interest" description="Disordered" evidence="2">
    <location>
        <begin position="735"/>
        <end position="1203"/>
    </location>
</feature>
<feature type="region of interest" description="Disordered" evidence="2">
    <location>
        <begin position="1230"/>
        <end position="1280"/>
    </location>
</feature>
<protein>
    <submittedName>
        <fullName evidence="4">Uncharacterized protein</fullName>
    </submittedName>
</protein>
<sequence>MRFEAGLTVFVLYAAHCSCRIIGYSSGDGAGREETWNGDGKRGERVNYDSHPPKVDGDITAGDPSAVAGQFKPGPVAKQRRCSPSGLVGLANFLNPEVLLRSNVPLAVSRRDLQAQVTKKLCANCLARPTCKVHKKCDVCEKWCTAAEMAPLKVPNTNEVAKSIGLKTDKAVVGSARQQPAPETATPGDATLGDSPKLTPEESAQEETRDDPKVAIANRFGESDDTNSMKRIYTVAALKSGLTKEVICKMLGIQDTSDIDTVVVWVSTKSNKPPKFAPKYQKTVTPEAERLTRWLNDELNRALKAKKDRHQGDYLTNSEIMDVINSMSKDTKKHHIQTGRPRSSSSEEFLPPYTVESNNLAGSIPRVVNPGVIEDAPDIRLLGAEEENNVETRIGQTDGISTDKHEGGSGVEKSGIVDSSHAATEKGDKEGETLTRTEESVVVSPFTSDSDEDEDTGKPEKGLNTQGDSVNDEEPNAAEVQNAPDAQPVETLGTSKLVIKKQTQKNKGARERARVTRRTGAACWEYPEQRRTMIVFHRRRVLPSSREGKEASTVSVAGAGDESRPPSGDQIVGGGPEGSRTDPVEGEAMDDVQTSGDASQGQEMSSKSPTEKLLEKIKQKIASKKPAVPTVPKKSKVKEEIIGAPSVPMTGKPEEGTASSNVAEADRGSDGLRSVDAAGHSDQGLGTPQLSDQLVPKPVAVDDFDAAEAALRDVEKLVSQIQKATKIGHDKGLLAEQQENLGQRSPNIAAKAGGVKQQISGPGDSAGAGTVDSGAPEGTGAGDRGGATAADGEAGGSVGEPLETLGQRSPNIAAKGGGVKQQISGPGDSAGAGTVDSGAPEGTGAGDGGAVTTADGEAGGSVGEPLETLGQRSPNIAAKGGGVKQQISGPGDSAGAGTVDSGAPEGTGAGDVGGATTADGEAGGSVGEPLETLEQRSPNIAAKGGGVQQQIGGPGDSAGAGTVDSGAPEGTGAGDGGAATTADGEAGGSVGEPLETLGQRSPNIAAKGGGVKQQISGPGDSAGAGTVDSGAPEGTGAGDGGAATTADGEAGGSVGEPLETLGQRSPNIAAKGSGVKQQISGPGDFSTAGTVDSGVAEEAGAGNEGATGGAGGTATTADGEGGENVGQSLDTLGQRSPNIAAKGSGVKQQISGPGDFTTAGAVDSGVAGEGGAGDGGAATTADGETGESVGQPQEEISEVVGSQPLEEIDIGEDIGRPVIKIPGFQGYRERTNLGNLPKATKGKSGKFDTPAQGNSMGTGNGDASEGERLGVASQPPSATTDVDLKTRFSEDTAHGFGHHTWSNSLGQIVPSEKETGIVPIPPKNMFFIGNGIKLPLQMVQKDDGAVHLAVDMDKLCACQNTTCPKNHTIEETVGTILEKEAELKDQLSETGTESSNDDGSAGHRIEREIVDDQLAKIRVPVDGPLENDDFDKRFRQLESEIKSSQGTAFGGHSTNGVVKKNHSGETVEAAKEDGAKNDLPKLDSTENSNISPYSFKKMMDRKIAEIKAKISNMEKKSEVWTKQLFFPQKGLTTLLSNIEKEFAKPTTASNPQDDVELIEPRGNLFRIDSVGSGNSRMKSGETYDDVIPIKSVYKFQKLEEDLEDKLEKFDEFVGQYSKDNERAIDESAKSFQKHEGNALKKEVGIMNNVIKWLKHMTVDNYKK</sequence>
<keyword evidence="5" id="KW-1185">Reference proteome</keyword>
<feature type="compositionally biased region" description="Polar residues" evidence="2">
    <location>
        <begin position="592"/>
        <end position="608"/>
    </location>
</feature>
<feature type="compositionally biased region" description="Gly residues" evidence="2">
    <location>
        <begin position="943"/>
        <end position="958"/>
    </location>
</feature>
<evidence type="ECO:0000313" key="5">
    <source>
        <dbReference type="Proteomes" id="UP001162162"/>
    </source>
</evidence>
<feature type="region of interest" description="Disordered" evidence="2">
    <location>
        <begin position="1384"/>
        <end position="1403"/>
    </location>
</feature>
<dbReference type="Proteomes" id="UP001162162">
    <property type="component" value="Unassembled WGS sequence"/>
</dbReference>
<evidence type="ECO:0000256" key="1">
    <source>
        <dbReference type="SAM" id="Coils"/>
    </source>
</evidence>
<feature type="compositionally biased region" description="Polar residues" evidence="2">
    <location>
        <begin position="1388"/>
        <end position="1398"/>
    </location>
</feature>
<feature type="compositionally biased region" description="Gly residues" evidence="2">
    <location>
        <begin position="1102"/>
        <end position="1112"/>
    </location>
</feature>
<evidence type="ECO:0000256" key="2">
    <source>
        <dbReference type="SAM" id="MobiDB-lite"/>
    </source>
</evidence>
<name>A0AAV8Z5Z8_9CUCU</name>
<feature type="signal peptide" evidence="3">
    <location>
        <begin position="1"/>
        <end position="19"/>
    </location>
</feature>
<reference evidence="4" key="1">
    <citation type="journal article" date="2023" name="Insect Mol. Biol.">
        <title>Genome sequencing provides insights into the evolution of gene families encoding plant cell wall-degrading enzymes in longhorned beetles.</title>
        <authorList>
            <person name="Shin N.R."/>
            <person name="Okamura Y."/>
            <person name="Kirsch R."/>
            <person name="Pauchet Y."/>
        </authorList>
    </citation>
    <scope>NUCLEOTIDE SEQUENCE</scope>
    <source>
        <tissue evidence="4">Midgut</tissue>
    </source>
</reference>
<dbReference type="EMBL" id="JAPWTK010000015">
    <property type="protein sequence ID" value="KAJ8958806.1"/>
    <property type="molecule type" value="Genomic_DNA"/>
</dbReference>
<feature type="compositionally biased region" description="Polar residues" evidence="2">
    <location>
        <begin position="1443"/>
        <end position="1456"/>
    </location>
</feature>
<feature type="compositionally biased region" description="Basic and acidic residues" evidence="2">
    <location>
        <begin position="1462"/>
        <end position="1484"/>
    </location>
</feature>
<feature type="region of interest" description="Disordered" evidence="2">
    <location>
        <begin position="329"/>
        <end position="351"/>
    </location>
</feature>
<feature type="region of interest" description="Disordered" evidence="2">
    <location>
        <begin position="1443"/>
        <end position="1485"/>
    </location>
</feature>
<feature type="compositionally biased region" description="Polar residues" evidence="2">
    <location>
        <begin position="1125"/>
        <end position="1137"/>
    </location>
</feature>
<feature type="region of interest" description="Disordered" evidence="2">
    <location>
        <begin position="171"/>
        <end position="216"/>
    </location>
</feature>
<feature type="compositionally biased region" description="Polar residues" evidence="2">
    <location>
        <begin position="737"/>
        <end position="746"/>
    </location>
</feature>
<feature type="coiled-coil region" evidence="1">
    <location>
        <begin position="1496"/>
        <end position="1523"/>
    </location>
</feature>
<feature type="compositionally biased region" description="Basic and acidic residues" evidence="2">
    <location>
        <begin position="423"/>
        <end position="439"/>
    </location>
</feature>
<keyword evidence="1" id="KW-0175">Coiled coil</keyword>
<evidence type="ECO:0000313" key="4">
    <source>
        <dbReference type="EMBL" id="KAJ8958806.1"/>
    </source>
</evidence>
<comment type="caution">
    <text evidence="4">The sequence shown here is derived from an EMBL/GenBank/DDBJ whole genome shotgun (WGS) entry which is preliminary data.</text>
</comment>
<feature type="chain" id="PRO_5043810023" evidence="3">
    <location>
        <begin position="20"/>
        <end position="1663"/>
    </location>
</feature>
<keyword evidence="3" id="KW-0732">Signal</keyword>